<organism evidence="1 2">
    <name type="scientific">Lithospermum erythrorhizon</name>
    <name type="common">Purple gromwell</name>
    <name type="synonym">Lithospermum officinale var. erythrorhizon</name>
    <dbReference type="NCBI Taxonomy" id="34254"/>
    <lineage>
        <taxon>Eukaryota</taxon>
        <taxon>Viridiplantae</taxon>
        <taxon>Streptophyta</taxon>
        <taxon>Embryophyta</taxon>
        <taxon>Tracheophyta</taxon>
        <taxon>Spermatophyta</taxon>
        <taxon>Magnoliopsida</taxon>
        <taxon>eudicotyledons</taxon>
        <taxon>Gunneridae</taxon>
        <taxon>Pentapetalae</taxon>
        <taxon>asterids</taxon>
        <taxon>lamiids</taxon>
        <taxon>Boraginales</taxon>
        <taxon>Boraginaceae</taxon>
        <taxon>Boraginoideae</taxon>
        <taxon>Lithospermeae</taxon>
        <taxon>Lithospermum</taxon>
    </lineage>
</organism>
<sequence>MISDQGVDQQTGADATHLSLQQELNIPFPPSVQQAALEEKGARKFHFHLARPLLSKEMAAQYTLMVDPYAAFAMKHINQVHFYTNTCSDTSYEISLHDKFCVSLALNGAFALARQTDHLELDNNSLDYKMEGMKKAISFKNNLNKELIGSIEDKRQSSGRRPSEWRDYPRNLLKRGKLPRHDDIVKASEVLEQTIRDAEMALASAAAMAETARIQFANSTLRSFISSPAYEKKMGSECETYFHSLVASTSERFPDLIALFNEEMARPPDWYRGLNLPPPKVAFLLEEGGETPNLPIE</sequence>
<keyword evidence="2" id="KW-1185">Reference proteome</keyword>
<dbReference type="AlphaFoldDB" id="A0AAV3NK11"/>
<comment type="caution">
    <text evidence="1">The sequence shown here is derived from an EMBL/GenBank/DDBJ whole genome shotgun (WGS) entry which is preliminary data.</text>
</comment>
<proteinExistence type="predicted"/>
<accession>A0AAV3NK11</accession>
<evidence type="ECO:0000313" key="1">
    <source>
        <dbReference type="EMBL" id="GAA0139702.1"/>
    </source>
</evidence>
<evidence type="ECO:0000313" key="2">
    <source>
        <dbReference type="Proteomes" id="UP001454036"/>
    </source>
</evidence>
<protein>
    <submittedName>
        <fullName evidence="1">Uncharacterized protein</fullName>
    </submittedName>
</protein>
<dbReference type="Proteomes" id="UP001454036">
    <property type="component" value="Unassembled WGS sequence"/>
</dbReference>
<name>A0AAV3NK11_LITER</name>
<dbReference type="EMBL" id="BAABME010015157">
    <property type="protein sequence ID" value="GAA0139702.1"/>
    <property type="molecule type" value="Genomic_DNA"/>
</dbReference>
<reference evidence="1 2" key="1">
    <citation type="submission" date="2024-01" db="EMBL/GenBank/DDBJ databases">
        <title>The complete chloroplast genome sequence of Lithospermum erythrorhizon: insights into the phylogenetic relationship among Boraginaceae species and the maternal lineages of purple gromwells.</title>
        <authorList>
            <person name="Okada T."/>
            <person name="Watanabe K."/>
        </authorList>
    </citation>
    <scope>NUCLEOTIDE SEQUENCE [LARGE SCALE GENOMIC DNA]</scope>
</reference>
<gene>
    <name evidence="1" type="ORF">LIER_35123</name>
</gene>